<comment type="caution">
    <text evidence="1">The sequence shown here is derived from an EMBL/GenBank/DDBJ whole genome shotgun (WGS) entry which is preliminary data.</text>
</comment>
<sequence>MKPAGVTPEQLREFNSYMWAPDAEKRRQNRFTELKATATGRDSERDSMRIWMSVPNDSLYNSRAIDLSQYVGNNPEMPRDARFEACKAANLEKISPTYLRYIPVGPLQFPRGR</sequence>
<name>A0ABS8Z821_9PSEU</name>
<proteinExistence type="predicted"/>
<evidence type="ECO:0000313" key="1">
    <source>
        <dbReference type="EMBL" id="MCE7003647.1"/>
    </source>
</evidence>
<accession>A0ABS8Z821</accession>
<keyword evidence="2" id="KW-1185">Reference proteome</keyword>
<dbReference type="Proteomes" id="UP001521150">
    <property type="component" value="Unassembled WGS sequence"/>
</dbReference>
<evidence type="ECO:0000313" key="2">
    <source>
        <dbReference type="Proteomes" id="UP001521150"/>
    </source>
</evidence>
<reference evidence="1 2" key="1">
    <citation type="submission" date="2021-12" db="EMBL/GenBank/DDBJ databases">
        <title>Genome sequence of Kibdelosporangium philippinense ATCC 49844.</title>
        <authorList>
            <person name="Fedorov E.A."/>
            <person name="Omeragic M."/>
            <person name="Shalygina K.F."/>
            <person name="Maclea K.S."/>
        </authorList>
    </citation>
    <scope>NUCLEOTIDE SEQUENCE [LARGE SCALE GENOMIC DNA]</scope>
    <source>
        <strain evidence="1 2">ATCC 49844</strain>
    </source>
</reference>
<gene>
    <name evidence="1" type="ORF">LWC34_12540</name>
</gene>
<dbReference type="EMBL" id="JAJVCN010000001">
    <property type="protein sequence ID" value="MCE7003647.1"/>
    <property type="molecule type" value="Genomic_DNA"/>
</dbReference>
<dbReference type="RefSeq" id="WP_233725222.1">
    <property type="nucleotide sequence ID" value="NZ_JAJVCN010000001.1"/>
</dbReference>
<organism evidence="1 2">
    <name type="scientific">Kibdelosporangium philippinense</name>
    <dbReference type="NCBI Taxonomy" id="211113"/>
    <lineage>
        <taxon>Bacteria</taxon>
        <taxon>Bacillati</taxon>
        <taxon>Actinomycetota</taxon>
        <taxon>Actinomycetes</taxon>
        <taxon>Pseudonocardiales</taxon>
        <taxon>Pseudonocardiaceae</taxon>
        <taxon>Kibdelosporangium</taxon>
    </lineage>
</organism>
<protein>
    <submittedName>
        <fullName evidence="1">Uncharacterized protein</fullName>
    </submittedName>
</protein>